<dbReference type="EMBL" id="CP000249">
    <property type="protein sequence ID" value="ABD11556.1"/>
    <property type="molecule type" value="Genomic_DNA"/>
</dbReference>
<dbReference type="InterPro" id="IPR036390">
    <property type="entry name" value="WH_DNA-bd_sf"/>
</dbReference>
<dbReference type="RefSeq" id="WP_011436603.1">
    <property type="nucleotide sequence ID" value="NC_007777.1"/>
</dbReference>
<dbReference type="GO" id="GO:0003700">
    <property type="term" value="F:DNA-binding transcription factor activity"/>
    <property type="evidence" value="ECO:0007669"/>
    <property type="project" value="InterPro"/>
</dbReference>
<keyword evidence="6" id="KW-1185">Reference proteome</keyword>
<dbReference type="eggNOG" id="COG1846">
    <property type="taxonomic scope" value="Bacteria"/>
</dbReference>
<dbReference type="GO" id="GO:0006950">
    <property type="term" value="P:response to stress"/>
    <property type="evidence" value="ECO:0007669"/>
    <property type="project" value="TreeGrafter"/>
</dbReference>
<keyword evidence="3" id="KW-0804">Transcription</keyword>
<evidence type="ECO:0000259" key="4">
    <source>
        <dbReference type="SMART" id="SM00347"/>
    </source>
</evidence>
<dbReference type="Pfam" id="PF12802">
    <property type="entry name" value="MarR_2"/>
    <property type="match status" value="1"/>
</dbReference>
<gene>
    <name evidence="5" type="ordered locus">Francci3_2187</name>
</gene>
<proteinExistence type="predicted"/>
<evidence type="ECO:0000256" key="1">
    <source>
        <dbReference type="ARBA" id="ARBA00023015"/>
    </source>
</evidence>
<dbReference type="SMART" id="SM00347">
    <property type="entry name" value="HTH_MARR"/>
    <property type="match status" value="1"/>
</dbReference>
<dbReference type="PROSITE" id="PS01117">
    <property type="entry name" value="HTH_MARR_1"/>
    <property type="match status" value="1"/>
</dbReference>
<feature type="domain" description="HTH marR-type" evidence="4">
    <location>
        <begin position="38"/>
        <end position="140"/>
    </location>
</feature>
<evidence type="ECO:0000313" key="6">
    <source>
        <dbReference type="Proteomes" id="UP000001937"/>
    </source>
</evidence>
<organism evidence="5 6">
    <name type="scientific">Frankia casuarinae (strain DSM 45818 / CECT 9043 / HFP020203 / CcI3)</name>
    <dbReference type="NCBI Taxonomy" id="106370"/>
    <lineage>
        <taxon>Bacteria</taxon>
        <taxon>Bacillati</taxon>
        <taxon>Actinomycetota</taxon>
        <taxon>Actinomycetes</taxon>
        <taxon>Frankiales</taxon>
        <taxon>Frankiaceae</taxon>
        <taxon>Frankia</taxon>
    </lineage>
</organism>
<reference evidence="5 6" key="1">
    <citation type="journal article" date="2007" name="Genome Res.">
        <title>Genome characteristics of facultatively symbiotic Frankia sp. strains reflect host range and host plant biogeography.</title>
        <authorList>
            <person name="Normand P."/>
            <person name="Lapierre P."/>
            <person name="Tisa L.S."/>
            <person name="Gogarten J.P."/>
            <person name="Alloisio N."/>
            <person name="Bagnarol E."/>
            <person name="Bassi C.A."/>
            <person name="Berry A.M."/>
            <person name="Bickhart D.M."/>
            <person name="Choisne N."/>
            <person name="Couloux A."/>
            <person name="Cournoyer B."/>
            <person name="Cruveiller S."/>
            <person name="Daubin V."/>
            <person name="Demange N."/>
            <person name="Francino M.P."/>
            <person name="Goltsman E."/>
            <person name="Huang Y."/>
            <person name="Kopp O.R."/>
            <person name="Labarre L."/>
            <person name="Lapidus A."/>
            <person name="Lavire C."/>
            <person name="Marechal J."/>
            <person name="Martinez M."/>
            <person name="Mastronunzio J.E."/>
            <person name="Mullin B.C."/>
            <person name="Niemann J."/>
            <person name="Pujic P."/>
            <person name="Rawnsley T."/>
            <person name="Rouy Z."/>
            <person name="Schenowitz C."/>
            <person name="Sellstedt A."/>
            <person name="Tavares F."/>
            <person name="Tomkins J.P."/>
            <person name="Vallenet D."/>
            <person name="Valverde C."/>
            <person name="Wall L.G."/>
            <person name="Wang Y."/>
            <person name="Medigue C."/>
            <person name="Benson D.R."/>
        </authorList>
    </citation>
    <scope>NUCLEOTIDE SEQUENCE [LARGE SCALE GENOMIC DNA]</scope>
    <source>
        <strain evidence="6">DSM 45818 / CECT 9043 / CcI3</strain>
    </source>
</reference>
<dbReference type="Gene3D" id="1.10.10.10">
    <property type="entry name" value="Winged helix-like DNA-binding domain superfamily/Winged helix DNA-binding domain"/>
    <property type="match status" value="1"/>
</dbReference>
<evidence type="ECO:0000256" key="3">
    <source>
        <dbReference type="ARBA" id="ARBA00023163"/>
    </source>
</evidence>
<keyword evidence="2" id="KW-0238">DNA-binding</keyword>
<dbReference type="PANTHER" id="PTHR33164:SF43">
    <property type="entry name" value="HTH-TYPE TRANSCRIPTIONAL REPRESSOR YETL"/>
    <property type="match status" value="1"/>
</dbReference>
<dbReference type="InterPro" id="IPR000835">
    <property type="entry name" value="HTH_MarR-typ"/>
</dbReference>
<dbReference type="PANTHER" id="PTHR33164">
    <property type="entry name" value="TRANSCRIPTIONAL REGULATOR, MARR FAMILY"/>
    <property type="match status" value="1"/>
</dbReference>
<dbReference type="STRING" id="106370.Francci3_2187"/>
<dbReference type="HOGENOM" id="CLU_1537851_0_0_11"/>
<dbReference type="KEGG" id="fra:Francci3_2187"/>
<protein>
    <submittedName>
        <fullName evidence="5">Transcriptional regulator, MarR family</fullName>
    </submittedName>
</protein>
<dbReference type="PhylomeDB" id="Q2JAY6"/>
<name>Q2JAY6_FRACC</name>
<dbReference type="InterPro" id="IPR023187">
    <property type="entry name" value="Tscrpt_reg_MarR-type_CS"/>
</dbReference>
<sequence>MGDDASATPDAAAGPANRSALGGLLRRAWVGYQNRLDEQLAAAGFERQFPDGRVLRFCAGSSGATVAQIGRHLGITRQGAAKIVNRLVTSDYLEVSPSETSGRENTVRLTLHGQAYLTTHRAAARRIEDDLRTALGPEAFDSLTRLLAALGAGSDERLTGYLRRRTTLADVLEL</sequence>
<dbReference type="SUPFAM" id="SSF46785">
    <property type="entry name" value="Winged helix' DNA-binding domain"/>
    <property type="match status" value="1"/>
</dbReference>
<dbReference type="InterPro" id="IPR036388">
    <property type="entry name" value="WH-like_DNA-bd_sf"/>
</dbReference>
<evidence type="ECO:0000256" key="2">
    <source>
        <dbReference type="ARBA" id="ARBA00023125"/>
    </source>
</evidence>
<dbReference type="GO" id="GO:0003677">
    <property type="term" value="F:DNA binding"/>
    <property type="evidence" value="ECO:0007669"/>
    <property type="project" value="UniProtKB-KW"/>
</dbReference>
<accession>Q2JAY6</accession>
<dbReference type="OrthoDB" id="122135at2"/>
<dbReference type="Proteomes" id="UP000001937">
    <property type="component" value="Chromosome"/>
</dbReference>
<dbReference type="AlphaFoldDB" id="Q2JAY6"/>
<keyword evidence="1" id="KW-0805">Transcription regulation</keyword>
<evidence type="ECO:0000313" key="5">
    <source>
        <dbReference type="EMBL" id="ABD11556.1"/>
    </source>
</evidence>
<dbReference type="InterPro" id="IPR039422">
    <property type="entry name" value="MarR/SlyA-like"/>
</dbReference>